<name>M1DDK2_SOLTU</name>
<evidence type="ECO:0000313" key="2">
    <source>
        <dbReference type="EnsemblPlants" id="PGSC0003DMT400087307"/>
    </source>
</evidence>
<keyword evidence="3" id="KW-1185">Reference proteome</keyword>
<dbReference type="EnsemblPlants" id="PGSC0003DMT400087307">
    <property type="protein sequence ID" value="PGSC0003DMT400087307"/>
    <property type="gene ID" value="PGSC0003DMG400036878"/>
</dbReference>
<organism evidence="2 3">
    <name type="scientific">Solanum tuberosum</name>
    <name type="common">Potato</name>
    <dbReference type="NCBI Taxonomy" id="4113"/>
    <lineage>
        <taxon>Eukaryota</taxon>
        <taxon>Viridiplantae</taxon>
        <taxon>Streptophyta</taxon>
        <taxon>Embryophyta</taxon>
        <taxon>Tracheophyta</taxon>
        <taxon>Spermatophyta</taxon>
        <taxon>Magnoliopsida</taxon>
        <taxon>eudicotyledons</taxon>
        <taxon>Gunneridae</taxon>
        <taxon>Pentapetalae</taxon>
        <taxon>asterids</taxon>
        <taxon>lamiids</taxon>
        <taxon>Solanales</taxon>
        <taxon>Solanaceae</taxon>
        <taxon>Solanoideae</taxon>
        <taxon>Solaneae</taxon>
        <taxon>Solanum</taxon>
    </lineage>
</organism>
<evidence type="ECO:0000313" key="3">
    <source>
        <dbReference type="Proteomes" id="UP000011115"/>
    </source>
</evidence>
<feature type="region of interest" description="Disordered" evidence="1">
    <location>
        <begin position="1"/>
        <end position="24"/>
    </location>
</feature>
<dbReference type="Gramene" id="PGSC0003DMT400087307">
    <property type="protein sequence ID" value="PGSC0003DMT400087307"/>
    <property type="gene ID" value="PGSC0003DMG400036878"/>
</dbReference>
<dbReference type="PANTHER" id="PTHR33180">
    <property type="entry name" value="PHOTOSYSTEM II CP43 REACTION CENTER PROTEIN"/>
    <property type="match status" value="1"/>
</dbReference>
<dbReference type="Proteomes" id="UP000011115">
    <property type="component" value="Unassembled WGS sequence"/>
</dbReference>
<proteinExistence type="predicted"/>
<protein>
    <recommendedName>
        <fullName evidence="4">Polyprotein protein</fullName>
    </recommendedName>
</protein>
<dbReference type="HOGENOM" id="CLU_103541_0_0_1"/>
<dbReference type="AlphaFoldDB" id="M1DDK2"/>
<dbReference type="InParanoid" id="M1DDK2"/>
<sequence>MKKRKRSKLHSKAIHDPLALPPKPHASQALEVPHIPVIPPRSINHSKVVGLWTIPEEKWLSIDGVVERYSTIWETLQYHKFKQFTKPQRSYVPKCVRKFYEGYTKLIPKGKKKANLMAPIDFLEVRGKKVKCCDPWCQKTDIEVIASLSCVIHWIKEEYLKDEAKKKKKTQVDTSPVIDVDSMEVGPSPPTPTVEPSVLAYFEIPAANATGDSAVSDKDGEYDTLETDEEDLFALDIVVCEDLEGLEGDMLLVAMETSLRNTFMIGSSGSNPTEVVVAQSS</sequence>
<accession>M1DDK2</accession>
<feature type="compositionally biased region" description="Basic residues" evidence="1">
    <location>
        <begin position="1"/>
        <end position="12"/>
    </location>
</feature>
<reference evidence="3" key="1">
    <citation type="journal article" date="2011" name="Nature">
        <title>Genome sequence and analysis of the tuber crop potato.</title>
        <authorList>
            <consortium name="The Potato Genome Sequencing Consortium"/>
        </authorList>
    </citation>
    <scope>NUCLEOTIDE SEQUENCE [LARGE SCALE GENOMIC DNA]</scope>
    <source>
        <strain evidence="3">cv. DM1-3 516 R44</strain>
    </source>
</reference>
<evidence type="ECO:0000256" key="1">
    <source>
        <dbReference type="SAM" id="MobiDB-lite"/>
    </source>
</evidence>
<dbReference type="PaxDb" id="4113-PGSC0003DMT400087307"/>
<dbReference type="PANTHER" id="PTHR33180:SF31">
    <property type="entry name" value="POLYPROTEIN PROTEIN"/>
    <property type="match status" value="1"/>
</dbReference>
<evidence type="ECO:0008006" key="4">
    <source>
        <dbReference type="Google" id="ProtNLM"/>
    </source>
</evidence>
<reference evidence="2" key="2">
    <citation type="submission" date="2015-06" db="UniProtKB">
        <authorList>
            <consortium name="EnsemblPlants"/>
        </authorList>
    </citation>
    <scope>IDENTIFICATION</scope>
    <source>
        <strain evidence="2">DM1-3 516 R44</strain>
    </source>
</reference>